<feature type="transmembrane region" description="Helical" evidence="9">
    <location>
        <begin position="189"/>
        <end position="209"/>
    </location>
</feature>
<evidence type="ECO:0000256" key="5">
    <source>
        <dbReference type="ARBA" id="ARBA00022970"/>
    </source>
</evidence>
<evidence type="ECO:0000256" key="9">
    <source>
        <dbReference type="SAM" id="Phobius"/>
    </source>
</evidence>
<dbReference type="InterPro" id="IPR052157">
    <property type="entry name" value="BCAA_transport_permease"/>
</dbReference>
<reference evidence="10" key="1">
    <citation type="submission" date="2018-06" db="EMBL/GenBank/DDBJ databases">
        <authorList>
            <person name="Zhirakovskaya E."/>
        </authorList>
    </citation>
    <scope>NUCLEOTIDE SEQUENCE</scope>
</reference>
<keyword evidence="2" id="KW-0813">Transport</keyword>
<accession>A0A3B0SKM7</accession>
<organism evidence="10">
    <name type="scientific">hydrothermal vent metagenome</name>
    <dbReference type="NCBI Taxonomy" id="652676"/>
    <lineage>
        <taxon>unclassified sequences</taxon>
        <taxon>metagenomes</taxon>
        <taxon>ecological metagenomes</taxon>
    </lineage>
</organism>
<name>A0A3B0SKM7_9ZZZZ</name>
<comment type="subcellular location">
    <subcellularLocation>
        <location evidence="1">Cell membrane</location>
        <topology evidence="1">Multi-pass membrane protein</topology>
    </subcellularLocation>
</comment>
<dbReference type="GO" id="GO:0005886">
    <property type="term" value="C:plasma membrane"/>
    <property type="evidence" value="ECO:0007669"/>
    <property type="project" value="UniProtKB-SubCell"/>
</dbReference>
<comment type="similarity">
    <text evidence="8">Belongs to the binding-protein-dependent transport system permease family. LivHM subfamily.</text>
</comment>
<dbReference type="GO" id="GO:0006865">
    <property type="term" value="P:amino acid transport"/>
    <property type="evidence" value="ECO:0007669"/>
    <property type="project" value="UniProtKB-KW"/>
</dbReference>
<feature type="transmembrane region" description="Helical" evidence="9">
    <location>
        <begin position="238"/>
        <end position="260"/>
    </location>
</feature>
<protein>
    <submittedName>
        <fullName evidence="10">High-affinity branched-chain amino acid transport system permease protein LivH (TC 3.A.1.4.1)</fullName>
    </submittedName>
</protein>
<keyword evidence="5" id="KW-0029">Amino-acid transport</keyword>
<keyword evidence="3" id="KW-1003">Cell membrane</keyword>
<dbReference type="GO" id="GO:0022857">
    <property type="term" value="F:transmembrane transporter activity"/>
    <property type="evidence" value="ECO:0007669"/>
    <property type="project" value="InterPro"/>
</dbReference>
<dbReference type="InterPro" id="IPR001851">
    <property type="entry name" value="ABC_transp_permease"/>
</dbReference>
<gene>
    <name evidence="10" type="ORF">MNBD_ALPHA07-913</name>
</gene>
<feature type="transmembrane region" description="Helical" evidence="9">
    <location>
        <begin position="306"/>
        <end position="327"/>
    </location>
</feature>
<evidence type="ECO:0000256" key="6">
    <source>
        <dbReference type="ARBA" id="ARBA00022989"/>
    </source>
</evidence>
<proteinExistence type="inferred from homology"/>
<dbReference type="EMBL" id="UOEG01000156">
    <property type="protein sequence ID" value="VAV96923.1"/>
    <property type="molecule type" value="Genomic_DNA"/>
</dbReference>
<evidence type="ECO:0000256" key="7">
    <source>
        <dbReference type="ARBA" id="ARBA00023136"/>
    </source>
</evidence>
<sequence>MSGAALPSVLVKNCTIASCPSRSSGQVCGFMELGPYLILASLEGAITAAVLALTAVGLSLVFGVMRVVNIAHGEFFMLGAVIAWWITQMIGGPPAVGFAVALIAAPLMVGAIAVVADMTILKRLDYDPERTIVATIGLLYIIQQLTLMTYGPDAHPVAAPFNTRLAIPWVENGPEGWKMIWPWGLGTTSYKLAVIGAAVVVLLGVWQMMARTRIGLLMRATQQDRDMAQAFGIPVERIYALVFGMGAALAALAAVLIVPIQQAHYLMGGDPLLLSFIVVIIGGLGSLPGTVVAAVIIGLSDGIISVFFSPTLAKILATLLVALVLVFRPQGLFGARAR</sequence>
<evidence type="ECO:0000256" key="2">
    <source>
        <dbReference type="ARBA" id="ARBA00022448"/>
    </source>
</evidence>
<dbReference type="AlphaFoldDB" id="A0A3B0SKM7"/>
<feature type="transmembrane region" description="Helical" evidence="9">
    <location>
        <begin position="132"/>
        <end position="151"/>
    </location>
</feature>
<feature type="transmembrane region" description="Helical" evidence="9">
    <location>
        <begin position="36"/>
        <end position="60"/>
    </location>
</feature>
<keyword evidence="4 9" id="KW-0812">Transmembrane</keyword>
<evidence type="ECO:0000313" key="10">
    <source>
        <dbReference type="EMBL" id="VAV96923.1"/>
    </source>
</evidence>
<dbReference type="CDD" id="cd06582">
    <property type="entry name" value="TM_PBP1_LivH_like"/>
    <property type="match status" value="1"/>
</dbReference>
<dbReference type="Pfam" id="PF02653">
    <property type="entry name" value="BPD_transp_2"/>
    <property type="match status" value="1"/>
</dbReference>
<evidence type="ECO:0000256" key="1">
    <source>
        <dbReference type="ARBA" id="ARBA00004651"/>
    </source>
</evidence>
<evidence type="ECO:0000256" key="3">
    <source>
        <dbReference type="ARBA" id="ARBA00022475"/>
    </source>
</evidence>
<evidence type="ECO:0000256" key="4">
    <source>
        <dbReference type="ARBA" id="ARBA00022692"/>
    </source>
</evidence>
<keyword evidence="6 9" id="KW-1133">Transmembrane helix</keyword>
<dbReference type="PANTHER" id="PTHR11795:SF442">
    <property type="entry name" value="ABC TRANSPORTER ATP-BINDING PROTEIN"/>
    <property type="match status" value="1"/>
</dbReference>
<feature type="transmembrane region" description="Helical" evidence="9">
    <location>
        <begin position="98"/>
        <end position="120"/>
    </location>
</feature>
<evidence type="ECO:0000256" key="8">
    <source>
        <dbReference type="ARBA" id="ARBA00037998"/>
    </source>
</evidence>
<keyword evidence="7 9" id="KW-0472">Membrane</keyword>
<feature type="transmembrane region" description="Helical" evidence="9">
    <location>
        <begin position="272"/>
        <end position="299"/>
    </location>
</feature>
<feature type="transmembrane region" description="Helical" evidence="9">
    <location>
        <begin position="67"/>
        <end position="86"/>
    </location>
</feature>
<dbReference type="PANTHER" id="PTHR11795">
    <property type="entry name" value="BRANCHED-CHAIN AMINO ACID TRANSPORT SYSTEM PERMEASE PROTEIN LIVH"/>
    <property type="match status" value="1"/>
</dbReference>